<feature type="compositionally biased region" description="Basic and acidic residues" evidence="1">
    <location>
        <begin position="57"/>
        <end position="66"/>
    </location>
</feature>
<evidence type="ECO:0000313" key="2">
    <source>
        <dbReference type="EMBL" id="KIP04138.1"/>
    </source>
</evidence>
<name>A0A0C3PF29_PHLG1</name>
<dbReference type="HOGENOM" id="CLU_1661427_0_0_1"/>
<feature type="compositionally biased region" description="Polar residues" evidence="1">
    <location>
        <begin position="10"/>
        <end position="24"/>
    </location>
</feature>
<dbReference type="Proteomes" id="UP000053257">
    <property type="component" value="Unassembled WGS sequence"/>
</dbReference>
<feature type="compositionally biased region" description="Low complexity" evidence="1">
    <location>
        <begin position="25"/>
        <end position="40"/>
    </location>
</feature>
<dbReference type="OrthoDB" id="3022201at2759"/>
<sequence>MSLPGRGDSKLSQNTQAPNESLEYSSNSPLSQQSTSQLSLNDDQATANNATQTDIGQLKKEDDAREQASGSARRADSPEGGLRVHFTSTVKEKLDERELQDHEKIVKKFAQANYPNARRVNVRKEAHVGGSNPLEPEHITASIKGPRLNKSVHIYTDRE</sequence>
<feature type="region of interest" description="Disordered" evidence="1">
    <location>
        <begin position="1"/>
        <end position="84"/>
    </location>
</feature>
<keyword evidence="3" id="KW-1185">Reference proteome</keyword>
<dbReference type="EMBL" id="KN840585">
    <property type="protein sequence ID" value="KIP04138.1"/>
    <property type="molecule type" value="Genomic_DNA"/>
</dbReference>
<feature type="compositionally biased region" description="Polar residues" evidence="1">
    <location>
        <begin position="41"/>
        <end position="55"/>
    </location>
</feature>
<gene>
    <name evidence="2" type="ORF">PHLGIDRAFT_206740</name>
</gene>
<protein>
    <submittedName>
        <fullName evidence="2">Uncharacterized protein</fullName>
    </submittedName>
</protein>
<reference evidence="2 3" key="1">
    <citation type="journal article" date="2014" name="PLoS Genet.">
        <title>Analysis of the Phlebiopsis gigantea genome, transcriptome and secretome provides insight into its pioneer colonization strategies of wood.</title>
        <authorList>
            <person name="Hori C."/>
            <person name="Ishida T."/>
            <person name="Igarashi K."/>
            <person name="Samejima M."/>
            <person name="Suzuki H."/>
            <person name="Master E."/>
            <person name="Ferreira P."/>
            <person name="Ruiz-Duenas F.J."/>
            <person name="Held B."/>
            <person name="Canessa P."/>
            <person name="Larrondo L.F."/>
            <person name="Schmoll M."/>
            <person name="Druzhinina I.S."/>
            <person name="Kubicek C.P."/>
            <person name="Gaskell J.A."/>
            <person name="Kersten P."/>
            <person name="St John F."/>
            <person name="Glasner J."/>
            <person name="Sabat G."/>
            <person name="Splinter BonDurant S."/>
            <person name="Syed K."/>
            <person name="Yadav J."/>
            <person name="Mgbeahuruike A.C."/>
            <person name="Kovalchuk A."/>
            <person name="Asiegbu F.O."/>
            <person name="Lackner G."/>
            <person name="Hoffmeister D."/>
            <person name="Rencoret J."/>
            <person name="Gutierrez A."/>
            <person name="Sun H."/>
            <person name="Lindquist E."/>
            <person name="Barry K."/>
            <person name="Riley R."/>
            <person name="Grigoriev I.V."/>
            <person name="Henrissat B."/>
            <person name="Kues U."/>
            <person name="Berka R.M."/>
            <person name="Martinez A.T."/>
            <person name="Covert S.F."/>
            <person name="Blanchette R.A."/>
            <person name="Cullen D."/>
        </authorList>
    </citation>
    <scope>NUCLEOTIDE SEQUENCE [LARGE SCALE GENOMIC DNA]</scope>
    <source>
        <strain evidence="2 3">11061_1 CR5-6</strain>
    </source>
</reference>
<proteinExistence type="predicted"/>
<dbReference type="AlphaFoldDB" id="A0A0C3PF29"/>
<evidence type="ECO:0000313" key="3">
    <source>
        <dbReference type="Proteomes" id="UP000053257"/>
    </source>
</evidence>
<evidence type="ECO:0000256" key="1">
    <source>
        <dbReference type="SAM" id="MobiDB-lite"/>
    </source>
</evidence>
<organism evidence="2 3">
    <name type="scientific">Phlebiopsis gigantea (strain 11061_1 CR5-6)</name>
    <name type="common">White-rot fungus</name>
    <name type="synonym">Peniophora gigantea</name>
    <dbReference type="NCBI Taxonomy" id="745531"/>
    <lineage>
        <taxon>Eukaryota</taxon>
        <taxon>Fungi</taxon>
        <taxon>Dikarya</taxon>
        <taxon>Basidiomycota</taxon>
        <taxon>Agaricomycotina</taxon>
        <taxon>Agaricomycetes</taxon>
        <taxon>Polyporales</taxon>
        <taxon>Phanerochaetaceae</taxon>
        <taxon>Phlebiopsis</taxon>
    </lineage>
</organism>
<accession>A0A0C3PF29</accession>